<dbReference type="SUPFAM" id="SSF109604">
    <property type="entry name" value="HD-domain/PDEase-like"/>
    <property type="match status" value="1"/>
</dbReference>
<proteinExistence type="predicted"/>
<dbReference type="CDD" id="cd00077">
    <property type="entry name" value="HDc"/>
    <property type="match status" value="1"/>
</dbReference>
<dbReference type="InterPro" id="IPR006674">
    <property type="entry name" value="HD_domain"/>
</dbReference>
<gene>
    <name evidence="2" type="ORF">IAC29_09405</name>
</gene>
<reference evidence="2" key="2">
    <citation type="journal article" date="2021" name="PeerJ">
        <title>Extensive microbial diversity within the chicken gut microbiome revealed by metagenomics and culture.</title>
        <authorList>
            <person name="Gilroy R."/>
            <person name="Ravi A."/>
            <person name="Getino M."/>
            <person name="Pursley I."/>
            <person name="Horton D.L."/>
            <person name="Alikhan N.F."/>
            <person name="Baker D."/>
            <person name="Gharbi K."/>
            <person name="Hall N."/>
            <person name="Watson M."/>
            <person name="Adriaenssens E.M."/>
            <person name="Foster-Nyarko E."/>
            <person name="Jarju S."/>
            <person name="Secka A."/>
            <person name="Antonio M."/>
            <person name="Oren A."/>
            <person name="Chaudhuri R.R."/>
            <person name="La Ragione R."/>
            <person name="Hildebrand F."/>
            <person name="Pallen M.J."/>
        </authorList>
    </citation>
    <scope>NUCLEOTIDE SEQUENCE</scope>
    <source>
        <strain evidence="2">20514</strain>
    </source>
</reference>
<dbReference type="AlphaFoldDB" id="A0A9D9EMU2"/>
<sequence length="219" mass="25223">MTEIRKDLEEYIYGCIVPQYAAFDPAHREDHAIAVINNSMDLFRKAPEDVRAGIDPEILFTAAACHDLGRVNGKERHHLDSGLIIRADRRLREWFGKDEIETIAQAAEDHRASSKDIPRSIYGRIVAEADRLIDQETIIRRTILYGKSRYPEMSPEDQIDRAVDHLYEKYGDSGYLKLWIPWSDNGPRLAFFRMLLADPEATRQEVVRIWNELDGGLEG</sequence>
<reference evidence="2" key="1">
    <citation type="submission" date="2020-10" db="EMBL/GenBank/DDBJ databases">
        <authorList>
            <person name="Gilroy R."/>
        </authorList>
    </citation>
    <scope>NUCLEOTIDE SEQUENCE</scope>
    <source>
        <strain evidence="2">20514</strain>
    </source>
</reference>
<evidence type="ECO:0000259" key="1">
    <source>
        <dbReference type="Pfam" id="PF01966"/>
    </source>
</evidence>
<protein>
    <submittedName>
        <fullName evidence="2">HD domain-containing protein</fullName>
    </submittedName>
</protein>
<dbReference type="Pfam" id="PF01966">
    <property type="entry name" value="HD"/>
    <property type="match status" value="1"/>
</dbReference>
<comment type="caution">
    <text evidence="2">The sequence shown here is derived from an EMBL/GenBank/DDBJ whole genome shotgun (WGS) entry which is preliminary data.</text>
</comment>
<dbReference type="Proteomes" id="UP000810252">
    <property type="component" value="Unassembled WGS sequence"/>
</dbReference>
<feature type="domain" description="HD" evidence="1">
    <location>
        <begin position="29"/>
        <end position="132"/>
    </location>
</feature>
<name>A0A9D9EMU2_9BACT</name>
<accession>A0A9D9EMU2</accession>
<dbReference type="Gene3D" id="1.10.3210.10">
    <property type="entry name" value="Hypothetical protein af1432"/>
    <property type="match status" value="1"/>
</dbReference>
<organism evidence="2 3">
    <name type="scientific">Candidatus Cryptobacteroides merdigallinarum</name>
    <dbReference type="NCBI Taxonomy" id="2840770"/>
    <lineage>
        <taxon>Bacteria</taxon>
        <taxon>Pseudomonadati</taxon>
        <taxon>Bacteroidota</taxon>
        <taxon>Bacteroidia</taxon>
        <taxon>Bacteroidales</taxon>
        <taxon>Candidatus Cryptobacteroides</taxon>
    </lineage>
</organism>
<evidence type="ECO:0000313" key="2">
    <source>
        <dbReference type="EMBL" id="MBO8449465.1"/>
    </source>
</evidence>
<dbReference type="EMBL" id="JADIMQ010000134">
    <property type="protein sequence ID" value="MBO8449465.1"/>
    <property type="molecule type" value="Genomic_DNA"/>
</dbReference>
<evidence type="ECO:0000313" key="3">
    <source>
        <dbReference type="Proteomes" id="UP000810252"/>
    </source>
</evidence>
<dbReference type="InterPro" id="IPR003607">
    <property type="entry name" value="HD/PDEase_dom"/>
</dbReference>